<dbReference type="InterPro" id="IPR002213">
    <property type="entry name" value="UDP_glucos_trans"/>
</dbReference>
<keyword evidence="4" id="KW-0328">Glycosyltransferase</keyword>
<dbReference type="Gene3D" id="1.10.510.10">
    <property type="entry name" value="Transferase(Phosphotransferase) domain 1"/>
    <property type="match status" value="1"/>
</dbReference>
<organism evidence="8 9">
    <name type="scientific">Centaurea solstitialis</name>
    <name type="common">yellow star-thistle</name>
    <dbReference type="NCBI Taxonomy" id="347529"/>
    <lineage>
        <taxon>Eukaryota</taxon>
        <taxon>Viridiplantae</taxon>
        <taxon>Streptophyta</taxon>
        <taxon>Embryophyta</taxon>
        <taxon>Tracheophyta</taxon>
        <taxon>Spermatophyta</taxon>
        <taxon>Magnoliopsida</taxon>
        <taxon>eudicotyledons</taxon>
        <taxon>Gunneridae</taxon>
        <taxon>Pentapetalae</taxon>
        <taxon>asterids</taxon>
        <taxon>campanulids</taxon>
        <taxon>Asterales</taxon>
        <taxon>Asteraceae</taxon>
        <taxon>Carduoideae</taxon>
        <taxon>Cardueae</taxon>
        <taxon>Centaureinae</taxon>
        <taxon>Centaurea</taxon>
    </lineage>
</organism>
<dbReference type="Pfam" id="PF00201">
    <property type="entry name" value="UDPGT"/>
    <property type="match status" value="1"/>
</dbReference>
<dbReference type="Pfam" id="PF04755">
    <property type="entry name" value="PAP_fibrillin"/>
    <property type="match status" value="1"/>
</dbReference>
<feature type="domain" description="Plastid lipid-associated protein/fibrillin conserved" evidence="7">
    <location>
        <begin position="933"/>
        <end position="1160"/>
    </location>
</feature>
<dbReference type="CDD" id="cd03784">
    <property type="entry name" value="GT1_Gtf-like"/>
    <property type="match status" value="1"/>
</dbReference>
<evidence type="ECO:0000256" key="3">
    <source>
        <dbReference type="ARBA" id="ARBA00022640"/>
    </source>
</evidence>
<dbReference type="Proteomes" id="UP001172457">
    <property type="component" value="Chromosome 6"/>
</dbReference>
<dbReference type="InterPro" id="IPR006843">
    <property type="entry name" value="PAP/fibrillin_dom"/>
</dbReference>
<comment type="caution">
    <text evidence="8">The sequence shown here is derived from an EMBL/GenBank/DDBJ whole genome shotgun (WGS) entry which is preliminary data.</text>
</comment>
<protein>
    <recommendedName>
        <fullName evidence="7">Plastid lipid-associated protein/fibrillin conserved domain-containing protein</fullName>
    </recommendedName>
</protein>
<dbReference type="EMBL" id="JARYMX010000006">
    <property type="protein sequence ID" value="KAJ9545417.1"/>
    <property type="molecule type" value="Genomic_DNA"/>
</dbReference>
<sequence length="1169" mass="131534">MEKKSLHIVMFPWLAMGHLIPFLQFSKILAQKGHKISYISTPRNLSRLPKIPPKLSHAINLIPLPFPKVEGLPELAESSMDIPHQKAQFLKIAFDLLQSPLLTFLETTSLRVDWIIFDYASHWVPSLASKLGISTAYFSLFTAATQAFLGPPSLLDGEITRSTAEDFCRVPEWVPFESDIAYRLHEVMKYAEGAIGNESGVSDTVRFLASVDGCDLVLFRTSLEFEPEWFDLVCELYQKPVIPIGVLPPKIDDLDDYENWDSVKKWLDEQEVGSVVFVALGSEVTLSQLELGELALGLEHSGLPFFWVLRKPTAESTQALPDGFQERVKGRGFVYFGWAPQVRILSHSSIGGFLTHCGCNSAIEGLAFGRVLIFFPVMNDQGLNVRLLSGKKLGVEIPRNEKDGSFTSDSVAESVKLAMVSEEGEAIRTNTERARENTRVEQCKRRQKDVDMRETHAETLNHRTDRICLLDRSVKSQMALFRVHSTALTGTSEATCYRDNLPTTLIRPSCLPQMRTTCNSSWRRKSQIRCSLSKEALPPLEVEEDDSVSTSNSLEGEEFSHVMKFKSSDFKISDRADEAVFEAIIKDADSCSPLHNTRVVLRRLTSAQAQRRGKRAIQVLKKLARRKLMYHSYSMQVHGYVCFPEMEHEGSFTLVHGYHGSFSLRHWLRQTDWLPTLEATLALDEESVRRVGDDTVGGPAASRQLRVTRIVMRDLLIGVCSSVTVCVSAHKCSYTVDKAFGMIFNVNYLHSHGLAHTELRLENVHISPVDRHIKVSLKVGILGNAADFVEDGPNNMDRQQMMIAFDMRCLGFIMVKMVLRELMDPIIFTKFKAFLNKGNDPSCLREFLLRTLNRNSSHGNVGLQMLDRNWGAGWHLLSLLLAAKPLDRIRCLDALRHPFLCGPRWRVNPSMDIIRWSLGSTAVRITEEYIYGQQQRIRLAHFVELMEMLNPYPKPKNWLSLLPGRWRLVYCTGRHIGLTTRQPPSRVLIGDVHLTVTGPSKPRSAFLFTSDIGFQVLVGNEWPHDKVGIDGKLQVTSAFRITTGERLYTKEEKGTGNLPSAATNAQDSAIKKLSGKKWRKVLRHRELPSSLPVAKLVSSEVDVTLALNEPLTRDVGSAQVVINEVRLQIPPEMFDLSKIICGTYVDSRLLVVRGVNGSALLFTRACGIE</sequence>
<keyword evidence="6" id="KW-0809">Transit peptide</keyword>
<comment type="subcellular location">
    <subcellularLocation>
        <location evidence="1">Plastid</location>
    </subcellularLocation>
</comment>
<name>A0AA38W3R8_9ASTR</name>
<dbReference type="AlphaFoldDB" id="A0AA38W3R8"/>
<proteinExistence type="inferred from homology"/>
<keyword evidence="9" id="KW-1185">Reference proteome</keyword>
<evidence type="ECO:0000259" key="7">
    <source>
        <dbReference type="Pfam" id="PF04755"/>
    </source>
</evidence>
<dbReference type="GO" id="GO:0008194">
    <property type="term" value="F:UDP-glycosyltransferase activity"/>
    <property type="evidence" value="ECO:0007669"/>
    <property type="project" value="InterPro"/>
</dbReference>
<gene>
    <name evidence="8" type="ORF">OSB04_025124</name>
</gene>
<dbReference type="PANTHER" id="PTHR48045:SF20">
    <property type="entry name" value="UDP-RHAMNOSE:RHAMNOSYLTRANSFERASE 1"/>
    <property type="match status" value="1"/>
</dbReference>
<evidence type="ECO:0000256" key="4">
    <source>
        <dbReference type="ARBA" id="ARBA00022676"/>
    </source>
</evidence>
<dbReference type="InterPro" id="IPR011009">
    <property type="entry name" value="Kinase-like_dom_sf"/>
</dbReference>
<evidence type="ECO:0000313" key="8">
    <source>
        <dbReference type="EMBL" id="KAJ9545417.1"/>
    </source>
</evidence>
<dbReference type="Gene3D" id="3.40.50.2000">
    <property type="entry name" value="Glycogen Phosphorylase B"/>
    <property type="match status" value="2"/>
</dbReference>
<dbReference type="SUPFAM" id="SSF56112">
    <property type="entry name" value="Protein kinase-like (PK-like)"/>
    <property type="match status" value="1"/>
</dbReference>
<dbReference type="GO" id="GO:0009536">
    <property type="term" value="C:plastid"/>
    <property type="evidence" value="ECO:0007669"/>
    <property type="project" value="UniProtKB-SubCell"/>
</dbReference>
<accession>A0AA38W3R8</accession>
<comment type="similarity">
    <text evidence="2">Belongs to the UDP-glycosyltransferase family.</text>
</comment>
<evidence type="ECO:0000256" key="6">
    <source>
        <dbReference type="ARBA" id="ARBA00022946"/>
    </source>
</evidence>
<keyword evidence="3" id="KW-0934">Plastid</keyword>
<evidence type="ECO:0000256" key="5">
    <source>
        <dbReference type="ARBA" id="ARBA00022679"/>
    </source>
</evidence>
<dbReference type="FunFam" id="3.40.50.2000:FF:000088">
    <property type="entry name" value="Glycosyltransferase"/>
    <property type="match status" value="1"/>
</dbReference>
<dbReference type="PANTHER" id="PTHR48045">
    <property type="entry name" value="UDP-GLYCOSYLTRANSFERASE 72B1"/>
    <property type="match status" value="1"/>
</dbReference>
<keyword evidence="5" id="KW-0808">Transferase</keyword>
<dbReference type="FunFam" id="3.40.50.2000:FF:000037">
    <property type="entry name" value="Glycosyltransferase"/>
    <property type="match status" value="1"/>
</dbReference>
<reference evidence="8" key="1">
    <citation type="submission" date="2023-03" db="EMBL/GenBank/DDBJ databases">
        <title>Chromosome-scale reference genome and RAD-based genetic map of yellow starthistle (Centaurea solstitialis) reveal putative structural variation and QTLs associated with invader traits.</title>
        <authorList>
            <person name="Reatini B."/>
            <person name="Cang F.A."/>
            <person name="Jiang Q."/>
            <person name="Mckibben M.T.W."/>
            <person name="Barker M.S."/>
            <person name="Rieseberg L.H."/>
            <person name="Dlugosch K.M."/>
        </authorList>
    </citation>
    <scope>NUCLEOTIDE SEQUENCE</scope>
    <source>
        <strain evidence="8">CAN-66</strain>
        <tissue evidence="8">Leaf</tissue>
    </source>
</reference>
<evidence type="ECO:0000313" key="9">
    <source>
        <dbReference type="Proteomes" id="UP001172457"/>
    </source>
</evidence>
<dbReference type="SUPFAM" id="SSF53756">
    <property type="entry name" value="UDP-Glycosyltransferase/glycogen phosphorylase"/>
    <property type="match status" value="1"/>
</dbReference>
<evidence type="ECO:0000256" key="1">
    <source>
        <dbReference type="ARBA" id="ARBA00004474"/>
    </source>
</evidence>
<evidence type="ECO:0000256" key="2">
    <source>
        <dbReference type="ARBA" id="ARBA00009995"/>
    </source>
</evidence>